<accession>A0A9N9BC05</accession>
<gene>
    <name evidence="2" type="ORF">PBRASI_LOCUS5565</name>
</gene>
<sequence length="53" mass="6060">MSPEQPTNLLKRPCMALDNFYDSTKNKEKAEAETEEDNDLLANTDFPSKRAQL</sequence>
<evidence type="ECO:0000313" key="2">
    <source>
        <dbReference type="EMBL" id="CAG8560491.1"/>
    </source>
</evidence>
<feature type="region of interest" description="Disordered" evidence="1">
    <location>
        <begin position="25"/>
        <end position="53"/>
    </location>
</feature>
<reference evidence="2" key="1">
    <citation type="submission" date="2021-06" db="EMBL/GenBank/DDBJ databases">
        <authorList>
            <person name="Kallberg Y."/>
            <person name="Tangrot J."/>
            <person name="Rosling A."/>
        </authorList>
    </citation>
    <scope>NUCLEOTIDE SEQUENCE</scope>
    <source>
        <strain evidence="2">BR232B</strain>
    </source>
</reference>
<keyword evidence="3" id="KW-1185">Reference proteome</keyword>
<organism evidence="2 3">
    <name type="scientific">Paraglomus brasilianum</name>
    <dbReference type="NCBI Taxonomy" id="144538"/>
    <lineage>
        <taxon>Eukaryota</taxon>
        <taxon>Fungi</taxon>
        <taxon>Fungi incertae sedis</taxon>
        <taxon>Mucoromycota</taxon>
        <taxon>Glomeromycotina</taxon>
        <taxon>Glomeromycetes</taxon>
        <taxon>Paraglomerales</taxon>
        <taxon>Paraglomeraceae</taxon>
        <taxon>Paraglomus</taxon>
    </lineage>
</organism>
<name>A0A9N9BC05_9GLOM</name>
<comment type="caution">
    <text evidence="2">The sequence shown here is derived from an EMBL/GenBank/DDBJ whole genome shotgun (WGS) entry which is preliminary data.</text>
</comment>
<dbReference type="Proteomes" id="UP000789739">
    <property type="component" value="Unassembled WGS sequence"/>
</dbReference>
<dbReference type="AlphaFoldDB" id="A0A9N9BC05"/>
<proteinExistence type="predicted"/>
<evidence type="ECO:0000256" key="1">
    <source>
        <dbReference type="SAM" id="MobiDB-lite"/>
    </source>
</evidence>
<dbReference type="EMBL" id="CAJVPI010000661">
    <property type="protein sequence ID" value="CAG8560491.1"/>
    <property type="molecule type" value="Genomic_DNA"/>
</dbReference>
<evidence type="ECO:0000313" key="3">
    <source>
        <dbReference type="Proteomes" id="UP000789739"/>
    </source>
</evidence>
<protein>
    <submittedName>
        <fullName evidence="2">11140_t:CDS:1</fullName>
    </submittedName>
</protein>